<evidence type="ECO:0000256" key="3">
    <source>
        <dbReference type="SAM" id="MobiDB-lite"/>
    </source>
</evidence>
<name>A0ABW1M301_9ACTN</name>
<evidence type="ECO:0000256" key="1">
    <source>
        <dbReference type="ARBA" id="ARBA00022722"/>
    </source>
</evidence>
<keyword evidence="1" id="KW-0540">Nuclease</keyword>
<protein>
    <submittedName>
        <fullName evidence="4">Ribonuclease domain-containing protein</fullName>
    </submittedName>
</protein>
<keyword evidence="5" id="KW-1185">Reference proteome</keyword>
<dbReference type="SUPFAM" id="SSF53933">
    <property type="entry name" value="Microbial ribonucleases"/>
    <property type="match status" value="1"/>
</dbReference>
<feature type="compositionally biased region" description="Basic residues" evidence="3">
    <location>
        <begin position="40"/>
        <end position="60"/>
    </location>
</feature>
<dbReference type="Pfam" id="PF00545">
    <property type="entry name" value="Ribonuclease"/>
    <property type="match status" value="1"/>
</dbReference>
<accession>A0ABW1M301</accession>
<feature type="region of interest" description="Disordered" evidence="3">
    <location>
        <begin position="1"/>
        <end position="120"/>
    </location>
</feature>
<gene>
    <name evidence="4" type="ORF">ACFP50_18450</name>
</gene>
<evidence type="ECO:0000313" key="5">
    <source>
        <dbReference type="Proteomes" id="UP001596242"/>
    </source>
</evidence>
<evidence type="ECO:0000313" key="4">
    <source>
        <dbReference type="EMBL" id="MFC6057367.1"/>
    </source>
</evidence>
<evidence type="ECO:0000256" key="2">
    <source>
        <dbReference type="ARBA" id="ARBA00022801"/>
    </source>
</evidence>
<dbReference type="RefSeq" id="WP_386399290.1">
    <property type="nucleotide sequence ID" value="NZ_JBHSPT010000041.1"/>
</dbReference>
<organism evidence="4 5">
    <name type="scientific">Streptomyces pratens</name>
    <dbReference type="NCBI Taxonomy" id="887456"/>
    <lineage>
        <taxon>Bacteria</taxon>
        <taxon>Bacillati</taxon>
        <taxon>Actinomycetota</taxon>
        <taxon>Actinomycetes</taxon>
        <taxon>Kitasatosporales</taxon>
        <taxon>Streptomycetaceae</taxon>
        <taxon>Streptomyces</taxon>
    </lineage>
</organism>
<dbReference type="InterPro" id="IPR016191">
    <property type="entry name" value="Ribonuclease/ribotoxin"/>
</dbReference>
<sequence>MTGRGTGRAWQHRPYGAAAPPSSPGLPPRAAGGPAPHGLLARRHRGPAARPGRRHGHRPGGRPPGGSAAHAEPHRRGRAPPVRPGGRRPGGFERLPPRRGRGCCHEYTVGTPGSADRGARRVVTGRGGERYSTDAPCASFRTVLG</sequence>
<keyword evidence="2" id="KW-0378">Hydrolase</keyword>
<proteinExistence type="predicted"/>
<reference evidence="5" key="1">
    <citation type="journal article" date="2019" name="Int. J. Syst. Evol. Microbiol.">
        <title>The Global Catalogue of Microorganisms (GCM) 10K type strain sequencing project: providing services to taxonomists for standard genome sequencing and annotation.</title>
        <authorList>
            <consortium name="The Broad Institute Genomics Platform"/>
            <consortium name="The Broad Institute Genome Sequencing Center for Infectious Disease"/>
            <person name="Wu L."/>
            <person name="Ma J."/>
        </authorList>
    </citation>
    <scope>NUCLEOTIDE SEQUENCE [LARGE SCALE GENOMIC DNA]</scope>
    <source>
        <strain evidence="5">JCM 12763</strain>
    </source>
</reference>
<feature type="compositionally biased region" description="Low complexity" evidence="3">
    <location>
        <begin position="28"/>
        <end position="39"/>
    </location>
</feature>
<comment type="caution">
    <text evidence="4">The sequence shown here is derived from an EMBL/GenBank/DDBJ whole genome shotgun (WGS) entry which is preliminary data.</text>
</comment>
<dbReference type="Proteomes" id="UP001596242">
    <property type="component" value="Unassembled WGS sequence"/>
</dbReference>
<dbReference type="EMBL" id="JBHSPT010000041">
    <property type="protein sequence ID" value="MFC6057367.1"/>
    <property type="molecule type" value="Genomic_DNA"/>
</dbReference>
<dbReference type="InterPro" id="IPR000026">
    <property type="entry name" value="N1-like"/>
</dbReference>
<dbReference type="Gene3D" id="3.10.450.30">
    <property type="entry name" value="Microbial ribonucleases"/>
    <property type="match status" value="1"/>
</dbReference>